<gene>
    <name evidence="2" type="ORF">HNR71_005283</name>
</gene>
<evidence type="ECO:0000256" key="1">
    <source>
        <dbReference type="SAM" id="Phobius"/>
    </source>
</evidence>
<evidence type="ECO:0000313" key="3">
    <source>
        <dbReference type="Proteomes" id="UP000553957"/>
    </source>
</evidence>
<organism evidence="2 3">
    <name type="scientific">Kribbella sandramycini</name>
    <dbReference type="NCBI Taxonomy" id="60450"/>
    <lineage>
        <taxon>Bacteria</taxon>
        <taxon>Bacillati</taxon>
        <taxon>Actinomycetota</taxon>
        <taxon>Actinomycetes</taxon>
        <taxon>Propionibacteriales</taxon>
        <taxon>Kribbellaceae</taxon>
        <taxon>Kribbella</taxon>
    </lineage>
</organism>
<protein>
    <submittedName>
        <fullName evidence="2">Uncharacterized protein</fullName>
    </submittedName>
</protein>
<evidence type="ECO:0000313" key="2">
    <source>
        <dbReference type="EMBL" id="MBB6569646.1"/>
    </source>
</evidence>
<reference evidence="2 3" key="1">
    <citation type="submission" date="2020-08" db="EMBL/GenBank/DDBJ databases">
        <title>Sequencing the genomes of 1000 actinobacteria strains.</title>
        <authorList>
            <person name="Klenk H.-P."/>
        </authorList>
    </citation>
    <scope>NUCLEOTIDE SEQUENCE [LARGE SCALE GENOMIC DNA]</scope>
    <source>
        <strain evidence="2 3">DSM 15626</strain>
    </source>
</reference>
<sequence>MLAIQFLNLALQLTDPVGWREIAVPLLGALLFVAVLLRPRRMRKRIEALSSPEC</sequence>
<comment type="caution">
    <text evidence="2">The sequence shown here is derived from an EMBL/GenBank/DDBJ whole genome shotgun (WGS) entry which is preliminary data.</text>
</comment>
<keyword evidence="1" id="KW-0472">Membrane</keyword>
<proteinExistence type="predicted"/>
<keyword evidence="1" id="KW-1133">Transmembrane helix</keyword>
<dbReference type="Proteomes" id="UP000553957">
    <property type="component" value="Unassembled WGS sequence"/>
</dbReference>
<keyword evidence="1" id="KW-0812">Transmembrane</keyword>
<accession>A0A841SNQ3</accession>
<dbReference type="EMBL" id="JACHKF010000001">
    <property type="protein sequence ID" value="MBB6569646.1"/>
    <property type="molecule type" value="Genomic_DNA"/>
</dbReference>
<feature type="transmembrane region" description="Helical" evidence="1">
    <location>
        <begin position="17"/>
        <end position="37"/>
    </location>
</feature>
<dbReference type="AlphaFoldDB" id="A0A841SNQ3"/>
<name>A0A841SNQ3_9ACTN</name>